<evidence type="ECO:0000313" key="2">
    <source>
        <dbReference type="Proteomes" id="UP001497644"/>
    </source>
</evidence>
<dbReference type="Proteomes" id="UP001497644">
    <property type="component" value="Chromosome 7"/>
</dbReference>
<accession>A0AAV2P597</accession>
<gene>
    <name evidence="1" type="ORF">LPLAT_LOCUS12431</name>
</gene>
<evidence type="ECO:0000313" key="1">
    <source>
        <dbReference type="EMBL" id="CAL1687179.1"/>
    </source>
</evidence>
<reference evidence="1" key="1">
    <citation type="submission" date="2024-04" db="EMBL/GenBank/DDBJ databases">
        <authorList>
            <consortium name="Molecular Ecology Group"/>
        </authorList>
    </citation>
    <scope>NUCLEOTIDE SEQUENCE</scope>
</reference>
<organism evidence="1 2">
    <name type="scientific">Lasius platythorax</name>
    <dbReference type="NCBI Taxonomy" id="488582"/>
    <lineage>
        <taxon>Eukaryota</taxon>
        <taxon>Metazoa</taxon>
        <taxon>Ecdysozoa</taxon>
        <taxon>Arthropoda</taxon>
        <taxon>Hexapoda</taxon>
        <taxon>Insecta</taxon>
        <taxon>Pterygota</taxon>
        <taxon>Neoptera</taxon>
        <taxon>Endopterygota</taxon>
        <taxon>Hymenoptera</taxon>
        <taxon>Apocrita</taxon>
        <taxon>Aculeata</taxon>
        <taxon>Formicoidea</taxon>
        <taxon>Formicidae</taxon>
        <taxon>Formicinae</taxon>
        <taxon>Lasius</taxon>
        <taxon>Lasius</taxon>
    </lineage>
</organism>
<keyword evidence="2" id="KW-1185">Reference proteome</keyword>
<name>A0AAV2P597_9HYME</name>
<protein>
    <submittedName>
        <fullName evidence="1">Uncharacterized protein</fullName>
    </submittedName>
</protein>
<proteinExistence type="predicted"/>
<sequence>MKNTHGGFSPDSFNCAEDPIAFSPSLLCEAFIRDYATGSPVREIGKITWTGRDRGEAGRRGETGVARS</sequence>
<dbReference type="AlphaFoldDB" id="A0AAV2P597"/>
<dbReference type="EMBL" id="OZ034830">
    <property type="protein sequence ID" value="CAL1687179.1"/>
    <property type="molecule type" value="Genomic_DNA"/>
</dbReference>